<sequence length="694" mass="70460">MPNDSSPTRAAARRGARRSPIAALLALLAAAALALVPAAGAAAEPPATLGSSVVLDSAGVLSSAEIGDIEAASAQLYQEHSVQLFVAYVDTFTGTTGDERWSDATAELNGLGTNDVLLAVAVESRQYQVSVDNGFALDAGQVSALETDDIEPQLVDGDWAGAAVAAAQGIGTRLDAPSAGESLGSGLLVVLAVLAGLVVVGVIVWLLVRRARRRKAAEAVEASIDELATRAGSALVHADDAVRTSEQEVGFAEAQFGSDATGPFREALTTAKRLLGEAFALQQRLDDAEPETDQERRDGYGRILQLCADAEQVLDEKAEAFEELRALEKNAPEVAARLTARAAEVRARLSPTRALLTDLSTRYAPTAIDDVEDDADQAEDRLRFADDQVTEARTALTAGDSGRAAVLLRAGQQAAEQASGLLDAVATRSTDLQEAERTLAGRVAEIRADVAQGRTIVAAGDSADAASAPLVANVQSAVATTEAALDSVERDAAASPRDPLALLERLTAADATIDAAVGGYRDAQAQRERQRAALAAEIGAARSRVSAAEDFIAARRGAVGSQARTRVAEAARSAEYAAQIAATDPAEALASAQRASALAQQALQAARSDASAYSAPGLGGGYGGNTTGAFLGGILVESLLGGGGGRRSGYRSGGFGGGGFGDGGGFGGGGSRRSSGGGFGGGGGGGRRGGGGRF</sequence>
<dbReference type="PROSITE" id="PS51318">
    <property type="entry name" value="TAT"/>
    <property type="match status" value="1"/>
</dbReference>
<feature type="transmembrane region" description="Helical" evidence="3">
    <location>
        <begin position="187"/>
        <end position="208"/>
    </location>
</feature>
<protein>
    <recommendedName>
        <fullName evidence="5">TPM domain-containing protein</fullName>
    </recommendedName>
</protein>
<evidence type="ECO:0000259" key="5">
    <source>
        <dbReference type="Pfam" id="PF04536"/>
    </source>
</evidence>
<keyword evidence="1" id="KW-0175">Coiled coil</keyword>
<reference evidence="7" key="1">
    <citation type="submission" date="2019-12" db="EMBL/GenBank/DDBJ databases">
        <title>Complete and draft genome sequences of new strains and members of some known species of the genus Rathayibacter isolated from plants.</title>
        <authorList>
            <person name="Tarlachkov S.V."/>
            <person name="Starodumova I.P."/>
            <person name="Dorofeeva L.V."/>
            <person name="Prisyazhnaya N.V."/>
            <person name="Leyn S."/>
            <person name="Zlamal J."/>
            <person name="Elan M."/>
            <person name="Osterman A.L."/>
            <person name="Nadler S."/>
            <person name="Subbotin S.A."/>
            <person name="Evtushenko L.I."/>
        </authorList>
    </citation>
    <scope>NUCLEOTIDE SEQUENCE [LARGE SCALE GENOMIC DNA]</scope>
    <source>
        <strain evidence="7">VKM Ac-2802</strain>
    </source>
</reference>
<feature type="coiled-coil region" evidence="1">
    <location>
        <begin position="368"/>
        <end position="395"/>
    </location>
</feature>
<organism evidence="6 7">
    <name type="scientific">Rathayibacter festucae</name>
    <dbReference type="NCBI Taxonomy" id="110937"/>
    <lineage>
        <taxon>Bacteria</taxon>
        <taxon>Bacillati</taxon>
        <taxon>Actinomycetota</taxon>
        <taxon>Actinomycetes</taxon>
        <taxon>Micrococcales</taxon>
        <taxon>Microbacteriaceae</taxon>
        <taxon>Rathayibacter</taxon>
    </lineage>
</organism>
<evidence type="ECO:0000256" key="1">
    <source>
        <dbReference type="SAM" id="Coils"/>
    </source>
</evidence>
<feature type="domain" description="TPM" evidence="5">
    <location>
        <begin position="54"/>
        <end position="172"/>
    </location>
</feature>
<evidence type="ECO:0000313" key="7">
    <source>
        <dbReference type="Proteomes" id="UP000464597"/>
    </source>
</evidence>
<feature type="chain" id="PRO_5046916366" description="TPM domain-containing protein" evidence="4">
    <location>
        <begin position="35"/>
        <end position="694"/>
    </location>
</feature>
<accession>A0ABX6H2L2</accession>
<evidence type="ECO:0000256" key="3">
    <source>
        <dbReference type="SAM" id="Phobius"/>
    </source>
</evidence>
<keyword evidence="3" id="KW-0812">Transmembrane</keyword>
<dbReference type="RefSeq" id="WP_159423458.1">
    <property type="nucleotide sequence ID" value="NZ_CP047180.1"/>
</dbReference>
<dbReference type="Pfam" id="PF04536">
    <property type="entry name" value="TPM_phosphatase"/>
    <property type="match status" value="1"/>
</dbReference>
<feature type="region of interest" description="Disordered" evidence="2">
    <location>
        <begin position="665"/>
        <end position="694"/>
    </location>
</feature>
<evidence type="ECO:0000256" key="2">
    <source>
        <dbReference type="SAM" id="MobiDB-lite"/>
    </source>
</evidence>
<proteinExistence type="predicted"/>
<evidence type="ECO:0000313" key="6">
    <source>
        <dbReference type="EMBL" id="QHC63932.1"/>
    </source>
</evidence>
<gene>
    <name evidence="6" type="ORF">GSU69_15410</name>
</gene>
<evidence type="ECO:0000256" key="4">
    <source>
        <dbReference type="SAM" id="SignalP"/>
    </source>
</evidence>
<name>A0ABX6H2L2_9MICO</name>
<feature type="signal peptide" evidence="4">
    <location>
        <begin position="1"/>
        <end position="34"/>
    </location>
</feature>
<keyword evidence="4" id="KW-0732">Signal</keyword>
<dbReference type="InterPro" id="IPR006311">
    <property type="entry name" value="TAT_signal"/>
</dbReference>
<dbReference type="EMBL" id="CP047180">
    <property type="protein sequence ID" value="QHC63932.1"/>
    <property type="molecule type" value="Genomic_DNA"/>
</dbReference>
<keyword evidence="3" id="KW-1133">Transmembrane helix</keyword>
<dbReference type="Proteomes" id="UP000464597">
    <property type="component" value="Chromosome"/>
</dbReference>
<keyword evidence="7" id="KW-1185">Reference proteome</keyword>
<dbReference type="InterPro" id="IPR007621">
    <property type="entry name" value="TPM_dom"/>
</dbReference>
<keyword evidence="3" id="KW-0472">Membrane</keyword>
<dbReference type="Gene3D" id="3.10.310.50">
    <property type="match status" value="1"/>
</dbReference>